<sequence>MNMTLHRMIVPSSGCPASCQYCFGPHQKDKTMNKQVLERTASWLGEEKASTLEITFHGGEPLTAGVKFFRNAFDVLQNQNPEKNIRFNLQSNLWLLNDALIDLFAEHRVSMGTSLDGPEHINDAQRGKGYFRRTMLGIEKARRKGLAVGCIVTFTRQSAEQWEEILEFFIREGLNISIHPAQPMLNGAGHVTPEWVLPPQRYGELLVQVLPYYLKNINRIRIETLDAIARSIARGKGGICTFGDCLGGYLTVGPDGSVYPCQRFMGNPHYRMGTIWQSQEQIQQSPVWQAFLQRQKAIQERCGDCPFVDICRGGCPYNVLAQNPQGFSSEIRDPYCPAYQQIFTEITEQATREAFSAENLQAVVDSPTPHLLQKGTLLHLMSGRPHPTEAMTHARQTLAVVALGASQSVEEAHQRLSMAGVIGNPERARKALESLHQRLTSPENSRNNLYLHITFECPLRCNHCYARGGRHSPAFPAEKAIELAQQASRAGFRHFVITGGEPLVHPEIFPLLEHLEGLQQDLSPMRIVLRTSLVSPLSDEPMRLLANAPHEVVVSLDGDPQTHNARRGENAYQRTVENLQRLLSMHGKAEVSLAAVLPLSQARGAEGEHVRELAKRLGIRRVRIRPLLPLGRASHTYPDLPVEAVWFSMTAEERLAYGFTPASSCGLGQNLYIEPDGNVYPCYALNSPSLRLGNVLEVNGIEKILSSSFFQSLSHHTVDTRQTCKECAYRYLCGGACRAWDRRTFQSPEELNSSPMNCASLKNRAETLLITALRIAEVPPERWELAGLPFPHHLPESS</sequence>
<dbReference type="RefSeq" id="WP_013560615.1">
    <property type="nucleotide sequence ID" value="NC_014960.1"/>
</dbReference>
<evidence type="ECO:0000259" key="7">
    <source>
        <dbReference type="PROSITE" id="PS51918"/>
    </source>
</evidence>
<feature type="domain" description="Radical SAM core" evidence="7">
    <location>
        <begin position="443"/>
        <end position="660"/>
    </location>
</feature>
<protein>
    <recommendedName>
        <fullName evidence="7">Radical SAM core domain-containing protein</fullName>
    </recommendedName>
</protein>
<keyword evidence="2" id="KW-0949">S-adenosyl-L-methionine</keyword>
<dbReference type="InterPro" id="IPR024018">
    <property type="entry name" value="CHP04083_rSAM"/>
</dbReference>
<dbReference type="InterPro" id="IPR013785">
    <property type="entry name" value="Aldolase_TIM"/>
</dbReference>
<organism evidence="8 9">
    <name type="scientific">Anaerolinea thermophila (strain DSM 14523 / JCM 11388 / NBRC 100420 / UNI-1)</name>
    <dbReference type="NCBI Taxonomy" id="926569"/>
    <lineage>
        <taxon>Bacteria</taxon>
        <taxon>Bacillati</taxon>
        <taxon>Chloroflexota</taxon>
        <taxon>Anaerolineae</taxon>
        <taxon>Anaerolineales</taxon>
        <taxon>Anaerolineaceae</taxon>
        <taxon>Anaerolinea</taxon>
    </lineage>
</organism>
<dbReference type="NCBIfam" id="TIGR04083">
    <property type="entry name" value="rSAM_pep_methan"/>
    <property type="match status" value="1"/>
</dbReference>
<dbReference type="PANTHER" id="PTHR43273">
    <property type="entry name" value="ANAEROBIC SULFATASE-MATURATING ENZYME HOMOLOG ASLB-RELATED"/>
    <property type="match status" value="1"/>
</dbReference>
<dbReference type="Pfam" id="PF13186">
    <property type="entry name" value="SPASM"/>
    <property type="match status" value="2"/>
</dbReference>
<dbReference type="SFLD" id="SFLDG01384">
    <property type="entry name" value="thioether_bond_formation_requi"/>
    <property type="match status" value="1"/>
</dbReference>
<dbReference type="InterPro" id="IPR007197">
    <property type="entry name" value="rSAM"/>
</dbReference>
<dbReference type="EMBL" id="AP012029">
    <property type="protein sequence ID" value="BAJ64246.1"/>
    <property type="molecule type" value="Genomic_DNA"/>
</dbReference>
<evidence type="ECO:0000313" key="9">
    <source>
        <dbReference type="Proteomes" id="UP000008922"/>
    </source>
</evidence>
<dbReference type="SUPFAM" id="SSF102114">
    <property type="entry name" value="Radical SAM enzymes"/>
    <property type="match status" value="2"/>
</dbReference>
<evidence type="ECO:0000313" key="8">
    <source>
        <dbReference type="EMBL" id="BAJ64246.1"/>
    </source>
</evidence>
<dbReference type="GO" id="GO:0016491">
    <property type="term" value="F:oxidoreductase activity"/>
    <property type="evidence" value="ECO:0007669"/>
    <property type="project" value="InterPro"/>
</dbReference>
<evidence type="ECO:0000256" key="1">
    <source>
        <dbReference type="ARBA" id="ARBA00001966"/>
    </source>
</evidence>
<dbReference type="SFLD" id="SFLDG01072">
    <property type="entry name" value="dehydrogenase_like"/>
    <property type="match status" value="1"/>
</dbReference>
<dbReference type="AlphaFoldDB" id="E8MY15"/>
<evidence type="ECO:0000256" key="5">
    <source>
        <dbReference type="ARBA" id="ARBA00023014"/>
    </source>
</evidence>
<dbReference type="GO" id="GO:0051536">
    <property type="term" value="F:iron-sulfur cluster binding"/>
    <property type="evidence" value="ECO:0007669"/>
    <property type="project" value="UniProtKB-KW"/>
</dbReference>
<dbReference type="InParanoid" id="E8MY15"/>
<keyword evidence="4" id="KW-0408">Iron</keyword>
<dbReference type="KEGG" id="atm:ANT_22200"/>
<dbReference type="eggNOG" id="COG0641">
    <property type="taxonomic scope" value="Bacteria"/>
</dbReference>
<dbReference type="SFLD" id="SFLDG01067">
    <property type="entry name" value="SPASM/twitch_domain_containing"/>
    <property type="match status" value="2"/>
</dbReference>
<dbReference type="InterPro" id="IPR023867">
    <property type="entry name" value="Sulphatase_maturase_rSAM"/>
</dbReference>
<keyword evidence="3" id="KW-0479">Metal-binding</keyword>
<dbReference type="STRING" id="926569.ANT_22200"/>
<evidence type="ECO:0000256" key="6">
    <source>
        <dbReference type="ARBA" id="ARBA00023601"/>
    </source>
</evidence>
<dbReference type="SFLD" id="SFLDS00029">
    <property type="entry name" value="Radical_SAM"/>
    <property type="match status" value="2"/>
</dbReference>
<name>E8MY15_ANATU</name>
<proteinExistence type="inferred from homology"/>
<dbReference type="Gene3D" id="3.20.20.70">
    <property type="entry name" value="Aldolase class I"/>
    <property type="match status" value="2"/>
</dbReference>
<dbReference type="InterPro" id="IPR006638">
    <property type="entry name" value="Elp3/MiaA/NifB-like_rSAM"/>
</dbReference>
<comment type="similarity">
    <text evidence="6">Belongs to the radical SAM superfamily. Anaerobic sulfatase-maturating enzyme family.</text>
</comment>
<dbReference type="InterPro" id="IPR058240">
    <property type="entry name" value="rSAM_sf"/>
</dbReference>
<keyword evidence="5" id="KW-0411">Iron-sulfur</keyword>
<gene>
    <name evidence="8" type="ordered locus">ANT_22200</name>
</gene>
<dbReference type="Proteomes" id="UP000008922">
    <property type="component" value="Chromosome"/>
</dbReference>
<dbReference type="SFLD" id="SFLDG01386">
    <property type="entry name" value="main_SPASM_domain-containing"/>
    <property type="match status" value="2"/>
</dbReference>
<evidence type="ECO:0000256" key="4">
    <source>
        <dbReference type="ARBA" id="ARBA00023004"/>
    </source>
</evidence>
<evidence type="ECO:0000256" key="2">
    <source>
        <dbReference type="ARBA" id="ARBA00022691"/>
    </source>
</evidence>
<accession>E8MY15</accession>
<reference evidence="8 9" key="1">
    <citation type="submission" date="2010-12" db="EMBL/GenBank/DDBJ databases">
        <title>Whole genome sequence of Anaerolinea thermophila UNI-1.</title>
        <authorList>
            <person name="Narita-Yamada S."/>
            <person name="Kishi E."/>
            <person name="Watanabe Y."/>
            <person name="Takasaki K."/>
            <person name="Ankai A."/>
            <person name="Oguchi A."/>
            <person name="Fukui S."/>
            <person name="Takahashi M."/>
            <person name="Yashiro I."/>
            <person name="Hosoyama A."/>
            <person name="Sekiguchi Y."/>
            <person name="Hanada S."/>
            <person name="Fujita N."/>
        </authorList>
    </citation>
    <scope>NUCLEOTIDE SEQUENCE [LARGE SCALE GENOMIC DNA]</scope>
    <source>
        <strain evidence="9">DSM 14523 / JCM 11388 / NBRC 100420 / UNI-1</strain>
    </source>
</reference>
<dbReference type="NCBIfam" id="TIGR04085">
    <property type="entry name" value="rSAM_more_4Fe4S"/>
    <property type="match status" value="2"/>
</dbReference>
<dbReference type="InterPro" id="IPR023885">
    <property type="entry name" value="4Fe4S-binding_SPASM_dom"/>
</dbReference>
<feature type="domain" description="Radical SAM core" evidence="7">
    <location>
        <begin position="1"/>
        <end position="236"/>
    </location>
</feature>
<dbReference type="PROSITE" id="PS51918">
    <property type="entry name" value="RADICAL_SAM"/>
    <property type="match status" value="2"/>
</dbReference>
<dbReference type="SMART" id="SM00729">
    <property type="entry name" value="Elp3"/>
    <property type="match status" value="2"/>
</dbReference>
<evidence type="ECO:0000256" key="3">
    <source>
        <dbReference type="ARBA" id="ARBA00022723"/>
    </source>
</evidence>
<dbReference type="Pfam" id="PF04055">
    <property type="entry name" value="Radical_SAM"/>
    <property type="match status" value="2"/>
</dbReference>
<keyword evidence="9" id="KW-1185">Reference proteome</keyword>
<dbReference type="PANTHER" id="PTHR43273:SF3">
    <property type="entry name" value="ANAEROBIC SULFATASE-MATURATING ENZYME HOMOLOG ASLB-RELATED"/>
    <property type="match status" value="1"/>
</dbReference>
<dbReference type="CDD" id="cd01335">
    <property type="entry name" value="Radical_SAM"/>
    <property type="match status" value="2"/>
</dbReference>
<dbReference type="HOGENOM" id="CLU_380247_0_0_0"/>
<comment type="cofactor">
    <cofactor evidence="1">
        <name>[4Fe-4S] cluster</name>
        <dbReference type="ChEBI" id="CHEBI:49883"/>
    </cofactor>
</comment>
<dbReference type="GO" id="GO:0046872">
    <property type="term" value="F:metal ion binding"/>
    <property type="evidence" value="ECO:0007669"/>
    <property type="project" value="UniProtKB-KW"/>
</dbReference>